<dbReference type="HAMAP" id="MF_01440">
    <property type="entry name" value="CheD"/>
    <property type="match status" value="1"/>
</dbReference>
<keyword evidence="5" id="KW-1185">Reference proteome</keyword>
<evidence type="ECO:0000256" key="1">
    <source>
        <dbReference type="ARBA" id="ARBA00022500"/>
    </source>
</evidence>
<comment type="caution">
    <text evidence="4">The sequence shown here is derived from an EMBL/GenBank/DDBJ whole genome shotgun (WGS) entry which is preliminary data.</text>
</comment>
<organism evidence="4 5">
    <name type="scientific">Methylophaga marina</name>
    <dbReference type="NCBI Taxonomy" id="45495"/>
    <lineage>
        <taxon>Bacteria</taxon>
        <taxon>Pseudomonadati</taxon>
        <taxon>Pseudomonadota</taxon>
        <taxon>Gammaproteobacteria</taxon>
        <taxon>Thiotrichales</taxon>
        <taxon>Piscirickettsiaceae</taxon>
        <taxon>Methylophaga</taxon>
    </lineage>
</organism>
<dbReference type="InterPro" id="IPR011324">
    <property type="entry name" value="Cytotoxic_necrot_fac-like_cat"/>
</dbReference>
<comment type="catalytic activity">
    <reaction evidence="3">
        <text>L-glutaminyl-[protein] + H2O = L-glutamyl-[protein] + NH4(+)</text>
        <dbReference type="Rhea" id="RHEA:16441"/>
        <dbReference type="Rhea" id="RHEA-COMP:10207"/>
        <dbReference type="Rhea" id="RHEA-COMP:10208"/>
        <dbReference type="ChEBI" id="CHEBI:15377"/>
        <dbReference type="ChEBI" id="CHEBI:28938"/>
        <dbReference type="ChEBI" id="CHEBI:29973"/>
        <dbReference type="ChEBI" id="CHEBI:30011"/>
        <dbReference type="EC" id="3.5.1.44"/>
    </reaction>
</comment>
<dbReference type="CDD" id="cd16352">
    <property type="entry name" value="CheD"/>
    <property type="match status" value="1"/>
</dbReference>
<reference evidence="4 5" key="1">
    <citation type="journal article" date="2019" name="Int. J. Syst. Evol. Microbiol.">
        <title>The Global Catalogue of Microorganisms (GCM) 10K type strain sequencing project: providing services to taxonomists for standard genome sequencing and annotation.</title>
        <authorList>
            <consortium name="The Broad Institute Genomics Platform"/>
            <consortium name="The Broad Institute Genome Sequencing Center for Infectious Disease"/>
            <person name="Wu L."/>
            <person name="Ma J."/>
        </authorList>
    </citation>
    <scope>NUCLEOTIDE SEQUENCE [LARGE SCALE GENOMIC DNA]</scope>
    <source>
        <strain evidence="4 5">JCM 6886</strain>
    </source>
</reference>
<dbReference type="Pfam" id="PF03975">
    <property type="entry name" value="CheD"/>
    <property type="match status" value="1"/>
</dbReference>
<sequence length="211" mass="23534">MMALKTDMPQALAGFENINRYWDNSRQAWVAKILPGEIYVNRGAKELIATTLGSCVAACIRDPVAGIAGMNHFMLPCEGDGTSECWKKLGTRYGSYAMEALINEILKAGGTRKNLEMKVCGGGKIIDGISNDIGHQNSEFVLNFAKLEGIPVIAYDLGDIYPRKLMYYPQTGKMFIKRIQHLYNDTILVRESQYHERLKETSLSGGVELFE</sequence>
<keyword evidence="2 3" id="KW-0378">Hydrolase</keyword>
<dbReference type="InterPro" id="IPR038592">
    <property type="entry name" value="CheD-like_sf"/>
</dbReference>
<evidence type="ECO:0000256" key="3">
    <source>
        <dbReference type="HAMAP-Rule" id="MF_01440"/>
    </source>
</evidence>
<dbReference type="EMBL" id="BAAADG010000006">
    <property type="protein sequence ID" value="GAA0229122.1"/>
    <property type="molecule type" value="Genomic_DNA"/>
</dbReference>
<comment type="similarity">
    <text evidence="3">Belongs to the CheD family.</text>
</comment>
<dbReference type="Gene3D" id="3.30.1330.200">
    <property type="match status" value="1"/>
</dbReference>
<keyword evidence="1 3" id="KW-0145">Chemotaxis</keyword>
<dbReference type="Proteomes" id="UP001501476">
    <property type="component" value="Unassembled WGS sequence"/>
</dbReference>
<evidence type="ECO:0000313" key="5">
    <source>
        <dbReference type="Proteomes" id="UP001501476"/>
    </source>
</evidence>
<dbReference type="SUPFAM" id="SSF64438">
    <property type="entry name" value="CNF1/YfiH-like putative cysteine hydrolases"/>
    <property type="match status" value="1"/>
</dbReference>
<name>A0ABN0TT58_9GAMM</name>
<accession>A0ABN0TT58</accession>
<dbReference type="NCBIfam" id="NF010013">
    <property type="entry name" value="PRK13487.1"/>
    <property type="match status" value="1"/>
</dbReference>
<dbReference type="InterPro" id="IPR005659">
    <property type="entry name" value="Chemorcpt_Glu_NH3ase_CheD"/>
</dbReference>
<dbReference type="RefSeq" id="WP_286305580.1">
    <property type="nucleotide sequence ID" value="NZ_AP027741.1"/>
</dbReference>
<dbReference type="PANTHER" id="PTHR35147:SF2">
    <property type="entry name" value="CHEMORECEPTOR GLUTAMINE DEAMIDASE CHED-RELATED"/>
    <property type="match status" value="1"/>
</dbReference>
<evidence type="ECO:0000313" key="4">
    <source>
        <dbReference type="EMBL" id="GAA0229122.1"/>
    </source>
</evidence>
<comment type="function">
    <text evidence="3">Probably deamidates glutamine residues to glutamate on methyl-accepting chemotaxis receptors (MCPs), playing an important role in chemotaxis.</text>
</comment>
<protein>
    <recommendedName>
        <fullName evidence="3">Probable chemoreceptor glutamine deamidase CheD</fullName>
        <ecNumber evidence="3">3.5.1.44</ecNumber>
    </recommendedName>
</protein>
<proteinExistence type="inferred from homology"/>
<gene>
    <name evidence="3 4" type="primary">cheD</name>
    <name evidence="4" type="ORF">GCM10008964_20690</name>
</gene>
<dbReference type="PANTHER" id="PTHR35147">
    <property type="entry name" value="CHEMORECEPTOR GLUTAMINE DEAMIDASE CHED-RELATED"/>
    <property type="match status" value="1"/>
</dbReference>
<evidence type="ECO:0000256" key="2">
    <source>
        <dbReference type="ARBA" id="ARBA00022801"/>
    </source>
</evidence>
<dbReference type="EC" id="3.5.1.44" evidence="3"/>